<dbReference type="Pfam" id="PF07859">
    <property type="entry name" value="Abhydrolase_3"/>
    <property type="match status" value="1"/>
</dbReference>
<dbReference type="PhylomeDB" id="A0A068UWJ5"/>
<dbReference type="GO" id="GO:0016787">
    <property type="term" value="F:hydrolase activity"/>
    <property type="evidence" value="ECO:0007669"/>
    <property type="project" value="InterPro"/>
</dbReference>
<dbReference type="PANTHER" id="PTHR23024">
    <property type="entry name" value="ARYLACETAMIDE DEACETYLASE"/>
    <property type="match status" value="1"/>
</dbReference>
<dbReference type="InterPro" id="IPR050466">
    <property type="entry name" value="Carboxylest/Gibb_receptor"/>
</dbReference>
<comment type="similarity">
    <text evidence="1">Belongs to the 'GDXG' lipolytic enzyme family.</text>
</comment>
<gene>
    <name evidence="3" type="ORF">GSCOC_T00037608001</name>
</gene>
<organism evidence="3 4">
    <name type="scientific">Coffea canephora</name>
    <name type="common">Robusta coffee</name>
    <dbReference type="NCBI Taxonomy" id="49390"/>
    <lineage>
        <taxon>Eukaryota</taxon>
        <taxon>Viridiplantae</taxon>
        <taxon>Streptophyta</taxon>
        <taxon>Embryophyta</taxon>
        <taxon>Tracheophyta</taxon>
        <taxon>Spermatophyta</taxon>
        <taxon>Magnoliopsida</taxon>
        <taxon>eudicotyledons</taxon>
        <taxon>Gunneridae</taxon>
        <taxon>Pentapetalae</taxon>
        <taxon>asterids</taxon>
        <taxon>lamiids</taxon>
        <taxon>Gentianales</taxon>
        <taxon>Rubiaceae</taxon>
        <taxon>Ixoroideae</taxon>
        <taxon>Gardenieae complex</taxon>
        <taxon>Bertiereae - Coffeeae clade</taxon>
        <taxon>Coffeeae</taxon>
        <taxon>Coffea</taxon>
    </lineage>
</organism>
<reference evidence="4" key="1">
    <citation type="journal article" date="2014" name="Science">
        <title>The coffee genome provides insight into the convergent evolution of caffeine biosynthesis.</title>
        <authorList>
            <person name="Denoeud F."/>
            <person name="Carretero-Paulet L."/>
            <person name="Dereeper A."/>
            <person name="Droc G."/>
            <person name="Guyot R."/>
            <person name="Pietrella M."/>
            <person name="Zheng C."/>
            <person name="Alberti A."/>
            <person name="Anthony F."/>
            <person name="Aprea G."/>
            <person name="Aury J.M."/>
            <person name="Bento P."/>
            <person name="Bernard M."/>
            <person name="Bocs S."/>
            <person name="Campa C."/>
            <person name="Cenci A."/>
            <person name="Combes M.C."/>
            <person name="Crouzillat D."/>
            <person name="Da Silva C."/>
            <person name="Daddiego L."/>
            <person name="De Bellis F."/>
            <person name="Dussert S."/>
            <person name="Garsmeur O."/>
            <person name="Gayraud T."/>
            <person name="Guignon V."/>
            <person name="Jahn K."/>
            <person name="Jamilloux V."/>
            <person name="Joet T."/>
            <person name="Labadie K."/>
            <person name="Lan T."/>
            <person name="Leclercq J."/>
            <person name="Lepelley M."/>
            <person name="Leroy T."/>
            <person name="Li L.T."/>
            <person name="Librado P."/>
            <person name="Lopez L."/>
            <person name="Munoz A."/>
            <person name="Noel B."/>
            <person name="Pallavicini A."/>
            <person name="Perrotta G."/>
            <person name="Poncet V."/>
            <person name="Pot D."/>
            <person name="Priyono X."/>
            <person name="Rigoreau M."/>
            <person name="Rouard M."/>
            <person name="Rozas J."/>
            <person name="Tranchant-Dubreuil C."/>
            <person name="VanBuren R."/>
            <person name="Zhang Q."/>
            <person name="Andrade A.C."/>
            <person name="Argout X."/>
            <person name="Bertrand B."/>
            <person name="de Kochko A."/>
            <person name="Graziosi G."/>
            <person name="Henry R.J."/>
            <person name="Jayarama X."/>
            <person name="Ming R."/>
            <person name="Nagai C."/>
            <person name="Rounsley S."/>
            <person name="Sankoff D."/>
            <person name="Giuliano G."/>
            <person name="Albert V.A."/>
            <person name="Wincker P."/>
            <person name="Lashermes P."/>
        </authorList>
    </citation>
    <scope>NUCLEOTIDE SEQUENCE [LARGE SCALE GENOMIC DNA]</scope>
    <source>
        <strain evidence="4">cv. DH200-94</strain>
    </source>
</reference>
<name>A0A068UWJ5_COFCA</name>
<evidence type="ECO:0000256" key="1">
    <source>
        <dbReference type="ARBA" id="ARBA00010515"/>
    </source>
</evidence>
<evidence type="ECO:0000259" key="2">
    <source>
        <dbReference type="Pfam" id="PF07859"/>
    </source>
</evidence>
<dbReference type="OrthoDB" id="408631at2759"/>
<dbReference type="OMA" id="GPPQVKF"/>
<keyword evidence="4" id="KW-1185">Reference proteome</keyword>
<protein>
    <recommendedName>
        <fullName evidence="2">Alpha/beta hydrolase fold-3 domain-containing protein</fullName>
    </recommendedName>
</protein>
<dbReference type="PANTHER" id="PTHR23024:SF135">
    <property type="entry name" value="CELL DEATH ASSOCIATED PROTEIN"/>
    <property type="match status" value="1"/>
</dbReference>
<dbReference type="Gramene" id="CDP12915">
    <property type="protein sequence ID" value="CDP12915"/>
    <property type="gene ID" value="GSCOC_T00037608001"/>
</dbReference>
<feature type="domain" description="Alpha/beta hydrolase fold-3" evidence="2">
    <location>
        <begin position="87"/>
        <end position="311"/>
    </location>
</feature>
<dbReference type="InParanoid" id="A0A068UWJ5"/>
<dbReference type="SUPFAM" id="SSF53474">
    <property type="entry name" value="alpha/beta-Hydrolases"/>
    <property type="match status" value="1"/>
</dbReference>
<dbReference type="EMBL" id="HG739155">
    <property type="protein sequence ID" value="CDP12915.1"/>
    <property type="molecule type" value="Genomic_DNA"/>
</dbReference>
<dbReference type="ESTHER" id="cofca-a0a068uwj5">
    <property type="family name" value="Plant_carboxylesterase"/>
</dbReference>
<dbReference type="Gene3D" id="3.40.50.1820">
    <property type="entry name" value="alpha/beta hydrolase"/>
    <property type="match status" value="1"/>
</dbReference>
<evidence type="ECO:0000313" key="3">
    <source>
        <dbReference type="EMBL" id="CDP12915.1"/>
    </source>
</evidence>
<dbReference type="STRING" id="49390.A0A068UWJ5"/>
<proteinExistence type="inferred from homology"/>
<evidence type="ECO:0000313" key="4">
    <source>
        <dbReference type="Proteomes" id="UP000295252"/>
    </source>
</evidence>
<sequence length="341" mass="37963">MVQEKKVVEDVSGWLRVFDDGSVDRTWTGPGEVKFMSESVPPHEEFIDGVATKDVVIDQESGLQVRIYLPQNTDDKNLNNHHKLPIILHFHGGGFCISQADWFMYYTVYTRLARSAGAIVVSVYLRRAPEHRLPAACDDGYAALLWLGSLAQGKVEPEPWLGEYADFSRVFLIGDSSGGNIVHQVAARSGNDDLKPVKVAGAIPIHPGFVRKERSKSEQEQPQSPFLTLDMVDKFLNLALPIGSTKDHPITCPMGDGVVPKIQNLNLPPYLFCVADCDLIKDTEMEFYEAMKKAGKDVELLLNSGVGHSFYLNKIAFDNDPTTAKETEKLFTGIIEFIKKH</sequence>
<dbReference type="AlphaFoldDB" id="A0A068UWJ5"/>
<dbReference type="Proteomes" id="UP000295252">
    <property type="component" value="Chromosome IX"/>
</dbReference>
<dbReference type="InterPro" id="IPR029058">
    <property type="entry name" value="AB_hydrolase_fold"/>
</dbReference>
<accession>A0A068UWJ5</accession>
<dbReference type="InterPro" id="IPR013094">
    <property type="entry name" value="AB_hydrolase_3"/>
</dbReference>